<dbReference type="HAMAP" id="MF_01147">
    <property type="entry name" value="Lgt"/>
    <property type="match status" value="1"/>
</dbReference>
<proteinExistence type="inferred from homology"/>
<dbReference type="GO" id="GO:0042158">
    <property type="term" value="P:lipoprotein biosynthetic process"/>
    <property type="evidence" value="ECO:0007669"/>
    <property type="project" value="UniProtKB-UniRule"/>
</dbReference>
<comment type="function">
    <text evidence="7">Catalyzes the transfer of the diacylglyceryl group from phosphatidylglycerol to the sulfhydryl group of the N-terminal cysteine of a prolipoprotein, the first step in the formation of mature lipoproteins.</text>
</comment>
<evidence type="ECO:0000313" key="8">
    <source>
        <dbReference type="EMBL" id="KAA0258344.1"/>
    </source>
</evidence>
<feature type="transmembrane region" description="Helical" evidence="7">
    <location>
        <begin position="263"/>
        <end position="282"/>
    </location>
</feature>
<comment type="pathway">
    <text evidence="7">Protein modification; lipoprotein biosynthesis (diacylglyceryl transfer).</text>
</comment>
<keyword evidence="2 7" id="KW-1003">Cell membrane</keyword>
<accession>A0A5A8F4M4</accession>
<keyword evidence="8" id="KW-0449">Lipoprotein</keyword>
<keyword evidence="3 7" id="KW-0808">Transferase</keyword>
<reference evidence="8 9" key="1">
    <citation type="submission" date="2019-06" db="EMBL/GenBank/DDBJ databases">
        <title>Genomic insights into carbon and energy metabolism of Deferribacter autotrophicus revealed new metabolic traits in the phylum Deferribacteres.</title>
        <authorList>
            <person name="Slobodkin A.I."/>
            <person name="Slobodkina G.B."/>
            <person name="Allioux M."/>
            <person name="Alain K."/>
            <person name="Jebbar M."/>
            <person name="Shadrin V."/>
            <person name="Kublanov I.V."/>
            <person name="Toshchakov S.V."/>
            <person name="Bonch-Osmolovskaya E.A."/>
        </authorList>
    </citation>
    <scope>NUCLEOTIDE SEQUENCE [LARGE SCALE GENOMIC DNA]</scope>
    <source>
        <strain evidence="8 9">SL50</strain>
    </source>
</reference>
<feature type="transmembrane region" description="Helical" evidence="7">
    <location>
        <begin position="294"/>
        <end position="312"/>
    </location>
</feature>
<feature type="transmembrane region" description="Helical" evidence="7">
    <location>
        <begin position="44"/>
        <end position="67"/>
    </location>
</feature>
<comment type="subcellular location">
    <subcellularLocation>
        <location evidence="7">Cell membrane</location>
        <topology evidence="7">Multi-pass membrane protein</topology>
    </subcellularLocation>
</comment>
<comment type="catalytic activity">
    <reaction evidence="7">
        <text>L-cysteinyl-[prolipoprotein] + a 1,2-diacyl-sn-glycero-3-phospho-(1'-sn-glycerol) = an S-1,2-diacyl-sn-glyceryl-L-cysteinyl-[prolipoprotein] + sn-glycerol 1-phosphate + H(+)</text>
        <dbReference type="Rhea" id="RHEA:56712"/>
        <dbReference type="Rhea" id="RHEA-COMP:14679"/>
        <dbReference type="Rhea" id="RHEA-COMP:14680"/>
        <dbReference type="ChEBI" id="CHEBI:15378"/>
        <dbReference type="ChEBI" id="CHEBI:29950"/>
        <dbReference type="ChEBI" id="CHEBI:57685"/>
        <dbReference type="ChEBI" id="CHEBI:64716"/>
        <dbReference type="ChEBI" id="CHEBI:140658"/>
        <dbReference type="EC" id="2.5.1.145"/>
    </reaction>
</comment>
<evidence type="ECO:0000256" key="6">
    <source>
        <dbReference type="ARBA" id="ARBA00023136"/>
    </source>
</evidence>
<sequence length="317" mass="36245">MFPYLFKIGAFELRIYSLMYLIGILITIYFVKKKGQKLGFHPELIENIIIVTFIGAIIGARIYYVVLKWDFYSRYPKEIIAIWHGGLAIHGGIIGGILAAYFYCKKKGVKLLQFGDMLLPFLLLSQGIGRFGNFANGEAHGVPTITPPSIIFRMKNVFPEFWQQVLNSFGLKNTPEEVSKLMDFIKEKGVLTVKFHDKIYQLKEYVPWGISFPPKYNPPAYQDFGTLPVHPTFFYEMILNFIGAFILLLLWKDDKNMGKGVIAGLYLIFYGVIRGVVTFFRADDLMIGYFRAPHLASFTMIVIGLIIVLRGYRNGVE</sequence>
<evidence type="ECO:0000256" key="2">
    <source>
        <dbReference type="ARBA" id="ARBA00022475"/>
    </source>
</evidence>
<dbReference type="PROSITE" id="PS01311">
    <property type="entry name" value="LGT"/>
    <property type="match status" value="1"/>
</dbReference>
<dbReference type="AlphaFoldDB" id="A0A5A8F4M4"/>
<comment type="similarity">
    <text evidence="1 7">Belongs to the Lgt family.</text>
</comment>
<feature type="binding site" evidence="7">
    <location>
        <position position="130"/>
    </location>
    <ligand>
        <name>a 1,2-diacyl-sn-glycero-3-phospho-(1'-sn-glycerol)</name>
        <dbReference type="ChEBI" id="CHEBI:64716"/>
    </ligand>
</feature>
<name>A0A5A8F4M4_9BACT</name>
<evidence type="ECO:0000256" key="5">
    <source>
        <dbReference type="ARBA" id="ARBA00022989"/>
    </source>
</evidence>
<organism evidence="8 9">
    <name type="scientific">Deferribacter autotrophicus</name>
    <dbReference type="NCBI Taxonomy" id="500465"/>
    <lineage>
        <taxon>Bacteria</taxon>
        <taxon>Pseudomonadati</taxon>
        <taxon>Deferribacterota</taxon>
        <taxon>Deferribacteres</taxon>
        <taxon>Deferribacterales</taxon>
        <taxon>Deferribacteraceae</taxon>
        <taxon>Deferribacter</taxon>
    </lineage>
</organism>
<dbReference type="Proteomes" id="UP000322876">
    <property type="component" value="Unassembled WGS sequence"/>
</dbReference>
<protein>
    <recommendedName>
        <fullName evidence="7">Phosphatidylglycerol--prolipoprotein diacylglyceryl transferase</fullName>
        <ecNumber evidence="7">2.5.1.145</ecNumber>
    </recommendedName>
</protein>
<keyword evidence="9" id="KW-1185">Reference proteome</keyword>
<dbReference type="Pfam" id="PF01790">
    <property type="entry name" value="LGT"/>
    <property type="match status" value="1"/>
</dbReference>
<evidence type="ECO:0000256" key="4">
    <source>
        <dbReference type="ARBA" id="ARBA00022692"/>
    </source>
</evidence>
<dbReference type="NCBIfam" id="TIGR00544">
    <property type="entry name" value="lgt"/>
    <property type="match status" value="1"/>
</dbReference>
<keyword evidence="5 7" id="KW-1133">Transmembrane helix</keyword>
<dbReference type="PANTHER" id="PTHR30589">
    <property type="entry name" value="PROLIPOPROTEIN DIACYLGLYCERYL TRANSFERASE"/>
    <property type="match status" value="1"/>
</dbReference>
<dbReference type="PANTHER" id="PTHR30589:SF0">
    <property type="entry name" value="PHOSPHATIDYLGLYCEROL--PROLIPOPROTEIN DIACYLGLYCERYL TRANSFERASE"/>
    <property type="match status" value="1"/>
</dbReference>
<evidence type="ECO:0000256" key="7">
    <source>
        <dbReference type="HAMAP-Rule" id="MF_01147"/>
    </source>
</evidence>
<evidence type="ECO:0000256" key="3">
    <source>
        <dbReference type="ARBA" id="ARBA00022679"/>
    </source>
</evidence>
<dbReference type="UniPathway" id="UPA00664"/>
<feature type="transmembrane region" description="Helical" evidence="7">
    <location>
        <begin position="13"/>
        <end position="32"/>
    </location>
</feature>
<dbReference type="OrthoDB" id="871140at2"/>
<dbReference type="InterPro" id="IPR001640">
    <property type="entry name" value="Lgt"/>
</dbReference>
<dbReference type="GO" id="GO:0005886">
    <property type="term" value="C:plasma membrane"/>
    <property type="evidence" value="ECO:0007669"/>
    <property type="project" value="UniProtKB-SubCell"/>
</dbReference>
<feature type="transmembrane region" description="Helical" evidence="7">
    <location>
        <begin position="79"/>
        <end position="104"/>
    </location>
</feature>
<dbReference type="RefSeq" id="WP_149265901.1">
    <property type="nucleotide sequence ID" value="NZ_VFJB01000004.1"/>
</dbReference>
<evidence type="ECO:0000313" key="9">
    <source>
        <dbReference type="Proteomes" id="UP000322876"/>
    </source>
</evidence>
<evidence type="ECO:0000256" key="1">
    <source>
        <dbReference type="ARBA" id="ARBA00007150"/>
    </source>
</evidence>
<gene>
    <name evidence="7 8" type="primary">lgt</name>
    <name evidence="8" type="ORF">FHQ18_04075</name>
</gene>
<keyword evidence="6 7" id="KW-0472">Membrane</keyword>
<feature type="transmembrane region" description="Helical" evidence="7">
    <location>
        <begin position="233"/>
        <end position="251"/>
    </location>
</feature>
<keyword evidence="4 7" id="KW-0812">Transmembrane</keyword>
<dbReference type="EMBL" id="VFJB01000004">
    <property type="protein sequence ID" value="KAA0258344.1"/>
    <property type="molecule type" value="Genomic_DNA"/>
</dbReference>
<dbReference type="EC" id="2.5.1.145" evidence="7"/>
<dbReference type="GO" id="GO:0008961">
    <property type="term" value="F:phosphatidylglycerol-prolipoprotein diacylglyceryl transferase activity"/>
    <property type="evidence" value="ECO:0007669"/>
    <property type="project" value="UniProtKB-UniRule"/>
</dbReference>
<comment type="caution">
    <text evidence="8">The sequence shown here is derived from an EMBL/GenBank/DDBJ whole genome shotgun (WGS) entry which is preliminary data.</text>
</comment>